<accession>A0A383XPP8</accession>
<dbReference type="InterPro" id="IPR013546">
    <property type="entry name" value="PII_UdlTrfase/GS_AdlTrfase"/>
</dbReference>
<reference evidence="10 11" key="1">
    <citation type="submission" date="2018-05" db="EMBL/GenBank/DDBJ databases">
        <title>Abyssibacter profundi OUC007T gen. nov., sp. nov, a marine bacterium isolated from seawater of the Mariana Trench.</title>
        <authorList>
            <person name="Zhou S."/>
        </authorList>
    </citation>
    <scope>NUCLEOTIDE SEQUENCE [LARGE SCALE GENOMIC DNA]</scope>
    <source>
        <strain evidence="10 11">OUC007</strain>
    </source>
</reference>
<dbReference type="GO" id="GO:0047388">
    <property type="term" value="F:[glutamine synthetase]-adenylyl-L-tyrosine phosphorylase activity"/>
    <property type="evidence" value="ECO:0007669"/>
    <property type="project" value="UniProtKB-EC"/>
</dbReference>
<evidence type="ECO:0000256" key="2">
    <source>
        <dbReference type="ARBA" id="ARBA00022695"/>
    </source>
</evidence>
<comment type="catalytic activity">
    <reaction evidence="7">
        <text>[glutamine synthetase]-O(4)-(5'-adenylyl)-L-tyrosine + phosphate = [glutamine synthetase]-L-tyrosine + ADP</text>
        <dbReference type="Rhea" id="RHEA:43716"/>
        <dbReference type="Rhea" id="RHEA-COMP:10660"/>
        <dbReference type="Rhea" id="RHEA-COMP:10661"/>
        <dbReference type="ChEBI" id="CHEBI:43474"/>
        <dbReference type="ChEBI" id="CHEBI:46858"/>
        <dbReference type="ChEBI" id="CHEBI:83624"/>
        <dbReference type="ChEBI" id="CHEBI:456216"/>
        <dbReference type="EC" id="2.7.7.89"/>
    </reaction>
</comment>
<evidence type="ECO:0000256" key="7">
    <source>
        <dbReference type="HAMAP-Rule" id="MF_00802"/>
    </source>
</evidence>
<dbReference type="PANTHER" id="PTHR30621:SF0">
    <property type="entry name" value="BIFUNCTIONAL GLUTAMINE SYNTHETASE ADENYLYLTRANSFERASE_ADENYLYL-REMOVING ENZYME"/>
    <property type="match status" value="1"/>
</dbReference>
<keyword evidence="5 7" id="KW-0460">Magnesium</keyword>
<evidence type="ECO:0000256" key="6">
    <source>
        <dbReference type="ARBA" id="ARBA00023268"/>
    </source>
</evidence>
<dbReference type="GO" id="GO:0008882">
    <property type="term" value="F:[glutamate-ammonia-ligase] adenylyltransferase activity"/>
    <property type="evidence" value="ECO:0007669"/>
    <property type="project" value="UniProtKB-UniRule"/>
</dbReference>
<dbReference type="Gene3D" id="1.20.120.1510">
    <property type="match status" value="1"/>
</dbReference>
<dbReference type="PANTHER" id="PTHR30621">
    <property type="entry name" value="GLUTAMINE SYNTHETASE ADENYLYLTRANSFERASE"/>
    <property type="match status" value="1"/>
</dbReference>
<protein>
    <recommendedName>
        <fullName evidence="7">Bifunctional glutamine synthetase adenylyltransferase/adenylyl-removing enzyme</fullName>
    </recommendedName>
    <alternativeName>
        <fullName evidence="7">ATP:glutamine synthetase adenylyltransferase</fullName>
    </alternativeName>
    <alternativeName>
        <fullName evidence="7">ATase</fullName>
    </alternativeName>
    <domain>
        <recommendedName>
            <fullName evidence="7">Glutamine synthetase adenylyl-L-tyrosine phosphorylase</fullName>
            <ecNumber evidence="7">2.7.7.89</ecNumber>
        </recommendedName>
        <alternativeName>
            <fullName evidence="7">Adenylyl removase</fullName>
            <shortName evidence="7">AR</shortName>
            <shortName evidence="7">AT-N</shortName>
        </alternativeName>
    </domain>
    <domain>
        <recommendedName>
            <fullName evidence="7">Glutamine synthetase adenylyl transferase</fullName>
            <ecNumber evidence="7">2.7.7.42</ecNumber>
        </recommendedName>
        <alternativeName>
            <fullName evidence="7">Adenylyl transferase</fullName>
            <shortName evidence="7">AT</shortName>
            <shortName evidence="7">AT-C</shortName>
        </alternativeName>
    </domain>
</protein>
<dbReference type="InterPro" id="IPR005190">
    <property type="entry name" value="GlnE_rpt_dom"/>
</dbReference>
<keyword evidence="1 7" id="KW-0808">Transferase</keyword>
<evidence type="ECO:0000313" key="11">
    <source>
        <dbReference type="Proteomes" id="UP000251800"/>
    </source>
</evidence>
<dbReference type="InterPro" id="IPR043519">
    <property type="entry name" value="NT_sf"/>
</dbReference>
<keyword evidence="2 7" id="KW-0548">Nucleotidyltransferase</keyword>
<sequence>MTDIAVTAGPFLSRESAHWDDLAAFCNASVTATRAAEELEAQHAAQGNWFAALRCARRRLLAAIALRNLDGRDDGWASLSALSAVADTLIAAALDEAHDHVASRHGALSTPEGAPARLAVLAMGKLGGGELNFSSDVDLIFVHGPAESASQGARALDAATYFARVAQRLIAQLADVTPEGIVYRVDTRLRPFGRSGPIAVSAPALEHYYEAHGRAWERYALMKARWVGQAPGWAHTLLVHLQPFVYRRYLDFGAFASLRRVKADIAADVARTTGDLDIKRGAGGIREAEFILQALQLVHGGTDTGLRHAAWRPALQAAVEAGHLSEDDGSALEAAYLFLRQFENRLQMWSDAQWHAVPNDPEIRAALATAFHQPDWAALEAQLDQHRERVHDMFEAIVGTAEDDETPDAACWQRAESAAGQQRMTDAGLEQPERIGELVRALRESDRYSDAAETRLQRIWPACLEHLSGCSEPDEVARRLLSILEALVGRTNYLALLDERPVALEHLIRLAEGSPWVVRQIVAAPGLLDELLDPRLLAEPPGRQALQTLVADAVNRAADDEARLDGLRQFQQGQMLRVAAAEISGALPLMRVSDHLSWIAEATLVQALECSRQDMVERHGELPPDAGLAIVAYGKLGGIELNYGSDLDLVFLHRGQGDSDGRRSLDVTQYAIRWVQRLIHWVTTQTGAGRAYEIDTRLRPSGRSGLLVTSIQAFQNYQQTQAWTWEHQALCRARVVAGDPVLAEAFTAIRRETLSRPRDVDALRSAVVDMRERLRKEWLRPEPGIFDLKQSPGGMMDLEFLVQYLLLRHAPEQPAVVDWSDNVRQLDALARMGVIEAQAAEALTAAYLDIRSRMHRKVLADRKPEEPETAMVEHADCVRHHWSAWLG</sequence>
<dbReference type="GO" id="GO:0000820">
    <property type="term" value="P:regulation of glutamine family amino acid metabolic process"/>
    <property type="evidence" value="ECO:0007669"/>
    <property type="project" value="UniProtKB-UniRule"/>
</dbReference>
<evidence type="ECO:0000256" key="3">
    <source>
        <dbReference type="ARBA" id="ARBA00022741"/>
    </source>
</evidence>
<dbReference type="InterPro" id="IPR023057">
    <property type="entry name" value="GlnE"/>
</dbReference>
<dbReference type="Proteomes" id="UP000251800">
    <property type="component" value="Unassembled WGS sequence"/>
</dbReference>
<comment type="caution">
    <text evidence="10">The sequence shown here is derived from an EMBL/GenBank/DDBJ whole genome shotgun (WGS) entry which is preliminary data.</text>
</comment>
<feature type="domain" description="PII-uridylyltransferase/Glutamine-synthetase adenylyltransferase" evidence="9">
    <location>
        <begin position="262"/>
        <end position="397"/>
    </location>
</feature>
<gene>
    <name evidence="7" type="primary">glnE</name>
    <name evidence="10" type="ORF">DEH80_16720</name>
</gene>
<evidence type="ECO:0000256" key="1">
    <source>
        <dbReference type="ARBA" id="ARBA00022679"/>
    </source>
</evidence>
<dbReference type="EMBL" id="QEQK01000022">
    <property type="protein sequence ID" value="PWN54602.1"/>
    <property type="molecule type" value="Genomic_DNA"/>
</dbReference>
<proteinExistence type="inferred from homology"/>
<dbReference type="SUPFAM" id="SSF81301">
    <property type="entry name" value="Nucleotidyltransferase"/>
    <property type="match status" value="2"/>
</dbReference>
<dbReference type="GO" id="GO:0005829">
    <property type="term" value="C:cytosol"/>
    <property type="evidence" value="ECO:0007669"/>
    <property type="project" value="TreeGrafter"/>
</dbReference>
<evidence type="ECO:0000313" key="10">
    <source>
        <dbReference type="EMBL" id="PWN54602.1"/>
    </source>
</evidence>
<feature type="region of interest" description="Adenylyl transferase" evidence="7">
    <location>
        <begin position="410"/>
        <end position="887"/>
    </location>
</feature>
<comment type="similarity">
    <text evidence="7">Belongs to the GlnE family.</text>
</comment>
<evidence type="ECO:0000259" key="9">
    <source>
        <dbReference type="Pfam" id="PF08335"/>
    </source>
</evidence>
<feature type="domain" description="Glutamate-ammonia ligase adenylyltransferase repeated" evidence="8">
    <location>
        <begin position="27"/>
        <end position="231"/>
    </location>
</feature>
<feature type="domain" description="PII-uridylyltransferase/Glutamine-synthetase adenylyltransferase" evidence="9">
    <location>
        <begin position="786"/>
        <end position="855"/>
    </location>
</feature>
<dbReference type="Gene3D" id="3.30.460.10">
    <property type="entry name" value="Beta Polymerase, domain 2"/>
    <property type="match status" value="2"/>
</dbReference>
<keyword evidence="10" id="KW-0436">Ligase</keyword>
<feature type="domain" description="Glutamate-ammonia ligase adenylyltransferase repeated" evidence="8">
    <location>
        <begin position="505"/>
        <end position="747"/>
    </location>
</feature>
<dbReference type="RefSeq" id="WP_109721669.1">
    <property type="nucleotide sequence ID" value="NZ_QEQK01000022.1"/>
</dbReference>
<dbReference type="EC" id="2.7.7.42" evidence="7"/>
<comment type="cofactor">
    <cofactor evidence="7">
        <name>Mg(2+)</name>
        <dbReference type="ChEBI" id="CHEBI:18420"/>
    </cofactor>
</comment>
<keyword evidence="3 7" id="KW-0547">Nucleotide-binding</keyword>
<dbReference type="AlphaFoldDB" id="A0A383XPP8"/>
<keyword evidence="4 7" id="KW-0067">ATP-binding</keyword>
<evidence type="ECO:0000259" key="8">
    <source>
        <dbReference type="Pfam" id="PF03710"/>
    </source>
</evidence>
<feature type="region of interest" description="Adenylyl removase" evidence="7">
    <location>
        <begin position="1"/>
        <end position="402"/>
    </location>
</feature>
<dbReference type="GO" id="GO:0016874">
    <property type="term" value="F:ligase activity"/>
    <property type="evidence" value="ECO:0007669"/>
    <property type="project" value="UniProtKB-KW"/>
</dbReference>
<organism evidence="10 11">
    <name type="scientific">Abyssibacter profundi</name>
    <dbReference type="NCBI Taxonomy" id="2182787"/>
    <lineage>
        <taxon>Bacteria</taxon>
        <taxon>Pseudomonadati</taxon>
        <taxon>Pseudomonadota</taxon>
        <taxon>Gammaproteobacteria</taxon>
        <taxon>Chromatiales</taxon>
        <taxon>Oceanococcaceae</taxon>
        <taxon>Abyssibacter</taxon>
    </lineage>
</organism>
<dbReference type="SUPFAM" id="SSF81593">
    <property type="entry name" value="Nucleotidyltransferase substrate binding subunit/domain"/>
    <property type="match status" value="2"/>
</dbReference>
<name>A0A383XPP8_9GAMM</name>
<keyword evidence="6 7" id="KW-0511">Multifunctional enzyme</keyword>
<dbReference type="GO" id="GO:0000287">
    <property type="term" value="F:magnesium ion binding"/>
    <property type="evidence" value="ECO:0007669"/>
    <property type="project" value="UniProtKB-UniRule"/>
</dbReference>
<dbReference type="NCBIfam" id="NF008292">
    <property type="entry name" value="PRK11072.1"/>
    <property type="match status" value="1"/>
</dbReference>
<dbReference type="OrthoDB" id="9759366at2"/>
<dbReference type="CDD" id="cd05401">
    <property type="entry name" value="NT_GlnE_GlnD_like"/>
    <property type="match status" value="2"/>
</dbReference>
<evidence type="ECO:0000256" key="4">
    <source>
        <dbReference type="ARBA" id="ARBA00022840"/>
    </source>
</evidence>
<comment type="function">
    <text evidence="7">Involved in the regulation of glutamine synthetase GlnA, a key enzyme in the process to assimilate ammonia. When cellular nitrogen levels are high, the C-terminal adenylyl transferase (AT) inactivates GlnA by covalent transfer of an adenylyl group from ATP to specific tyrosine residue of GlnA, thus reducing its activity. Conversely, when nitrogen levels are low, the N-terminal adenylyl removase (AR) activates GlnA by removing the adenylyl group by phosphorolysis, increasing its activity. The regulatory region of GlnE binds the signal transduction protein PII (GlnB) which indicates the nitrogen status of the cell.</text>
</comment>
<dbReference type="GO" id="GO:0005524">
    <property type="term" value="F:ATP binding"/>
    <property type="evidence" value="ECO:0007669"/>
    <property type="project" value="UniProtKB-UniRule"/>
</dbReference>
<dbReference type="HAMAP" id="MF_00802">
    <property type="entry name" value="GlnE"/>
    <property type="match status" value="1"/>
</dbReference>
<keyword evidence="11" id="KW-1185">Reference proteome</keyword>
<dbReference type="Gene3D" id="1.20.120.330">
    <property type="entry name" value="Nucleotidyltransferases domain 2"/>
    <property type="match status" value="2"/>
</dbReference>
<dbReference type="Pfam" id="PF08335">
    <property type="entry name" value="GlnD_UR_UTase"/>
    <property type="match status" value="2"/>
</dbReference>
<dbReference type="EC" id="2.7.7.89" evidence="7"/>
<dbReference type="FunFam" id="3.30.460.10:FF:000009">
    <property type="entry name" value="Bifunctional glutamine synthetase adenylyltransferase/adenylyl-removing enzyme"/>
    <property type="match status" value="1"/>
</dbReference>
<evidence type="ECO:0000256" key="5">
    <source>
        <dbReference type="ARBA" id="ARBA00022842"/>
    </source>
</evidence>
<dbReference type="Pfam" id="PF03710">
    <property type="entry name" value="GlnE"/>
    <property type="match status" value="2"/>
</dbReference>
<comment type="catalytic activity">
    <reaction evidence="7">
        <text>[glutamine synthetase]-L-tyrosine + ATP = [glutamine synthetase]-O(4)-(5'-adenylyl)-L-tyrosine + diphosphate</text>
        <dbReference type="Rhea" id="RHEA:18589"/>
        <dbReference type="Rhea" id="RHEA-COMP:10660"/>
        <dbReference type="Rhea" id="RHEA-COMP:10661"/>
        <dbReference type="ChEBI" id="CHEBI:30616"/>
        <dbReference type="ChEBI" id="CHEBI:33019"/>
        <dbReference type="ChEBI" id="CHEBI:46858"/>
        <dbReference type="ChEBI" id="CHEBI:83624"/>
        <dbReference type="EC" id="2.7.7.42"/>
    </reaction>
</comment>